<comment type="caution">
    <text evidence="2">The sequence shown here is derived from an EMBL/GenBank/DDBJ whole genome shotgun (WGS) entry which is preliminary data.</text>
</comment>
<dbReference type="PANTHER" id="PTHR10492">
    <property type="match status" value="1"/>
</dbReference>
<dbReference type="OrthoDB" id="1075553at2759"/>
<protein>
    <submittedName>
        <fullName evidence="2">4455_t:CDS:1</fullName>
    </submittedName>
</protein>
<sequence>MDCCYIYCGALKWVDERCAGSSKRSPIFSTCCAKEKVLLLPIQAPPPVLYNYLTGTDTLSCEFRQNIRAYNSALAFTSIGAKIDKNVIGTQGPYIYCIHGEMYHRIGSLLSQPITNAPLFAQMYVFDTANKAQNKYNFMSSLDSSILFELQTILYNTNLYVQQNPAQPLTMILKDFRATDPRRYNLPTASENPGILIRDDFLLITSSSNDQKTNEKYNETNQKCVTMMQYYSYQLQIGRSNEEQSRLNYLRFNQKRIWIELYNGLHDVMALQDNASQPLSATNIEIGRLQEVDLQQLTRMEQTSGERYYLRLLLTTNECLKEAKEIQSGAQLCRLFATILLFCHPAQPKQLWKNYILVFCDDILFQANQESGDRSAFTVYDINIYNSALHHLDSILCTHEKSLKDFPNMLIPTFQSENPFLILEPNLINIPDNIILLSQNIHSLINFVYPDLTTSLNNSNYLMNRGILTPKNIDVDLVNDLIMNLCPTESTEYLNANSIDKTSDGYNTTYENLYPIEFLNSLKLSDIPSHKLSLKVGTLIILLHNIDPMNSLCNRTRLICHAFTPRIINTEVIMGKHAGHRVFFP</sequence>
<dbReference type="InterPro" id="IPR049163">
    <property type="entry name" value="Pif1-like_2B_dom"/>
</dbReference>
<evidence type="ECO:0000259" key="1">
    <source>
        <dbReference type="Pfam" id="PF21530"/>
    </source>
</evidence>
<dbReference type="Pfam" id="PF21530">
    <property type="entry name" value="Pif1_2B_dom"/>
    <property type="match status" value="1"/>
</dbReference>
<organism evidence="2 3">
    <name type="scientific">Cetraspora pellucida</name>
    <dbReference type="NCBI Taxonomy" id="1433469"/>
    <lineage>
        <taxon>Eukaryota</taxon>
        <taxon>Fungi</taxon>
        <taxon>Fungi incertae sedis</taxon>
        <taxon>Mucoromycota</taxon>
        <taxon>Glomeromycotina</taxon>
        <taxon>Glomeromycetes</taxon>
        <taxon>Diversisporales</taxon>
        <taxon>Gigasporaceae</taxon>
        <taxon>Cetraspora</taxon>
    </lineage>
</organism>
<dbReference type="EMBL" id="CAJVQA010000273">
    <property type="protein sequence ID" value="CAG8465669.1"/>
    <property type="molecule type" value="Genomic_DNA"/>
</dbReference>
<evidence type="ECO:0000313" key="3">
    <source>
        <dbReference type="Proteomes" id="UP000789759"/>
    </source>
</evidence>
<feature type="domain" description="DNA helicase Pif1-like 2B" evidence="1">
    <location>
        <begin position="517"/>
        <end position="560"/>
    </location>
</feature>
<evidence type="ECO:0000313" key="2">
    <source>
        <dbReference type="EMBL" id="CAG8465669.1"/>
    </source>
</evidence>
<dbReference type="PANTHER" id="PTHR10492:SF57">
    <property type="entry name" value="ATP-DEPENDENT DNA HELICASE"/>
    <property type="match status" value="1"/>
</dbReference>
<dbReference type="AlphaFoldDB" id="A0A9N8VVF1"/>
<name>A0A9N8VVF1_9GLOM</name>
<reference evidence="2" key="1">
    <citation type="submission" date="2021-06" db="EMBL/GenBank/DDBJ databases">
        <authorList>
            <person name="Kallberg Y."/>
            <person name="Tangrot J."/>
            <person name="Rosling A."/>
        </authorList>
    </citation>
    <scope>NUCLEOTIDE SEQUENCE</scope>
    <source>
        <strain evidence="2">FL966</strain>
    </source>
</reference>
<dbReference type="Proteomes" id="UP000789759">
    <property type="component" value="Unassembled WGS sequence"/>
</dbReference>
<gene>
    <name evidence="2" type="ORF">CPELLU_LOCUS830</name>
</gene>
<accession>A0A9N8VVF1</accession>
<proteinExistence type="predicted"/>
<keyword evidence="3" id="KW-1185">Reference proteome</keyword>